<gene>
    <name evidence="1" type="ORF">J9259_01635</name>
    <name evidence="2" type="ORF">KIY12_03560</name>
</gene>
<dbReference type="AlphaFoldDB" id="A0A8J7YSH3"/>
<accession>A0A8J7YSH3</accession>
<protein>
    <submittedName>
        <fullName evidence="2">Uncharacterized protein</fullName>
    </submittedName>
</protein>
<reference evidence="2" key="1">
    <citation type="submission" date="2021-05" db="EMBL/GenBank/DDBJ databases">
        <title>Genomic insights into ecological role and evolution of a novel Thermoplasmata order Candidatus Sysuiplasmatales.</title>
        <authorList>
            <person name="Yuan Y."/>
        </authorList>
    </citation>
    <scope>NUCLEOTIDE SEQUENCE</scope>
    <source>
        <strain evidence="2">TUT19-bin139</strain>
        <strain evidence="1">YP2-bin.285</strain>
    </source>
</reference>
<evidence type="ECO:0000313" key="3">
    <source>
        <dbReference type="Proteomes" id="UP000750197"/>
    </source>
</evidence>
<name>A0A8J7YSH3_9ARCH</name>
<organism evidence="2 3">
    <name type="scientific">Candidatus Sysuiplasma superficiale</name>
    <dbReference type="NCBI Taxonomy" id="2823368"/>
    <lineage>
        <taxon>Archaea</taxon>
        <taxon>Methanobacteriati</taxon>
        <taxon>Thermoplasmatota</taxon>
        <taxon>Thermoplasmata</taxon>
        <taxon>Candidatus Sysuiplasmatales</taxon>
        <taxon>Candidatus Sysuiplasmataceae</taxon>
        <taxon>Candidatus Sysuiplasma</taxon>
    </lineage>
</organism>
<sequence>MTLREATAMRCKDCERWYGAEDDGFGPCSIKNSRGDVRYITFAMHKCDEIYANVPDKEETETC</sequence>
<dbReference type="Proteomes" id="UP000750197">
    <property type="component" value="Unassembled WGS sequence"/>
</dbReference>
<dbReference type="Proteomes" id="UP000716004">
    <property type="component" value="Unassembled WGS sequence"/>
</dbReference>
<evidence type="ECO:0000313" key="1">
    <source>
        <dbReference type="EMBL" id="MBX8631214.1"/>
    </source>
</evidence>
<evidence type="ECO:0000313" key="2">
    <source>
        <dbReference type="EMBL" id="MBX8643784.1"/>
    </source>
</evidence>
<comment type="caution">
    <text evidence="2">The sequence shown here is derived from an EMBL/GenBank/DDBJ whole genome shotgun (WGS) entry which is preliminary data.</text>
</comment>
<proteinExistence type="predicted"/>
<dbReference type="EMBL" id="JAHEAC010000020">
    <property type="protein sequence ID" value="MBX8643784.1"/>
    <property type="molecule type" value="Genomic_DNA"/>
</dbReference>
<dbReference type="EMBL" id="JAGVSJ010000002">
    <property type="protein sequence ID" value="MBX8631214.1"/>
    <property type="molecule type" value="Genomic_DNA"/>
</dbReference>